<sequence length="1019" mass="116826">MATRTRQEGPTEVTIATRDSYVGYKQDTRELIQWMMKTTRFILASRGGTDGDASLPAGVSPSGETNVAGLVGMAKLIAENGAPVSGSIFRRLLSIVRARRSHYAAFTDYVSMFPDEHMEKSNKMHRHFIDSLIEIFQILGGMAWWDKQMEANNIATKPTNAEAEQIEEMKGVVFSNKFATLSLTHGESTERPDDKPSEEVSEEDSEAEVEVVETKSAKKKSSKGKKGKSKKGKPARKTPKAPKRPREVMEETPLDSYRLLEEDDSLMTSFTMAALAFKAEWSQTRNYIQDLWHDVAYEKFNSAIAGGVSNVALAKIKKTELEMFADFPKHNCFESIVLALNRGNTDQLQKLSDEKAARSSKKKCPDCQIDVREQLLLYSYNDLVDFVEDFQKSRSCRPTKAMRAWLGKWNPDFDLKSATKEERIKWRRSFTINWLYDLVNQYSALEHQERGDKCFSEAVDWSPSGPTGQLRKLLGLTDLAWFVTDLVSQKTGTDARRKIPPHIVFQLQCIIDATTVYRGWSLCVHGTHRLEAPDPDFYPMRDVEHFLGPDPNAPNDIHRSHRDQNESYGGYLQGSDDLKGVTKHYTNMMPEHYEYIYHILDQTTDFLKERLGWSDLDCDKPGIPPPRLPSPQSDGVWEFSPYSCGVSLVEALQVAYCTGMRLLDIMPEPVLTTHIECLLSQQDLFKDKGYAGIPANRLMTGLWPHAVWPSRFIPGRNFPGDVDGHLALLDIWEKYCYKRDYTSRWKTQPKSTTLAGGIPCVFPVRENIDFKKVSHLMLYQEAGWDPSKIPDNELEPASAITSMRLSRTPIYYDVYGKRWDFEHTELVQHVNHEGWRDDWQGNEIPVKLGFTRMMEAMHLLRPDFAAKTAGEELTKKAFNKLETILEDLEVAKMDLWNDICGQRGYSAVNFPILIWWLHVVFVGIEKQLFEEKSPSFDFYYKGANRKDLLTTKRLKLSKLIMEGEDKRLKEIAVDQFKYHYQLASNFMYWKNSMEHPLRIQSEKVGVEVPEYLRSLCTVM</sequence>
<reference evidence="3" key="2">
    <citation type="submission" date="2020-11" db="EMBL/GenBank/DDBJ databases">
        <title>Whole genome sequencing of Colletotrichum sp.</title>
        <authorList>
            <person name="Li H."/>
        </authorList>
    </citation>
    <scope>NUCLEOTIDE SEQUENCE</scope>
    <source>
        <strain evidence="3">CkLH20</strain>
    </source>
</reference>
<proteinExistence type="predicted"/>
<dbReference type="Pfam" id="PF20253">
    <property type="entry name" value="DUF6604"/>
    <property type="match status" value="1"/>
</dbReference>
<dbReference type="EMBL" id="JAATWM020000007">
    <property type="protein sequence ID" value="KAF9879507.1"/>
    <property type="molecule type" value="Genomic_DNA"/>
</dbReference>
<dbReference type="GeneID" id="62158843"/>
<organism evidence="3 4">
    <name type="scientific">Colletotrichum karsti</name>
    <dbReference type="NCBI Taxonomy" id="1095194"/>
    <lineage>
        <taxon>Eukaryota</taxon>
        <taxon>Fungi</taxon>
        <taxon>Dikarya</taxon>
        <taxon>Ascomycota</taxon>
        <taxon>Pezizomycotina</taxon>
        <taxon>Sordariomycetes</taxon>
        <taxon>Hypocreomycetidae</taxon>
        <taxon>Glomerellales</taxon>
        <taxon>Glomerellaceae</taxon>
        <taxon>Colletotrichum</taxon>
        <taxon>Colletotrichum boninense species complex</taxon>
    </lineage>
</organism>
<accession>A0A9P6I9U1</accession>
<dbReference type="OrthoDB" id="4848441at2759"/>
<comment type="caution">
    <text evidence="3">The sequence shown here is derived from an EMBL/GenBank/DDBJ whole genome shotgun (WGS) entry which is preliminary data.</text>
</comment>
<dbReference type="PANTHER" id="PTHR38795">
    <property type="entry name" value="DUF6604 DOMAIN-CONTAINING PROTEIN"/>
    <property type="match status" value="1"/>
</dbReference>
<evidence type="ECO:0000259" key="2">
    <source>
        <dbReference type="Pfam" id="PF20253"/>
    </source>
</evidence>
<dbReference type="InterPro" id="IPR046539">
    <property type="entry name" value="DUF6604"/>
</dbReference>
<name>A0A9P6I9U1_9PEZI</name>
<evidence type="ECO:0000256" key="1">
    <source>
        <dbReference type="SAM" id="MobiDB-lite"/>
    </source>
</evidence>
<feature type="compositionally biased region" description="Acidic residues" evidence="1">
    <location>
        <begin position="199"/>
        <end position="211"/>
    </location>
</feature>
<evidence type="ECO:0000313" key="4">
    <source>
        <dbReference type="Proteomes" id="UP000781932"/>
    </source>
</evidence>
<keyword evidence="4" id="KW-1185">Reference proteome</keyword>
<reference evidence="3" key="1">
    <citation type="submission" date="2020-03" db="EMBL/GenBank/DDBJ databases">
        <authorList>
            <person name="He L."/>
        </authorList>
    </citation>
    <scope>NUCLEOTIDE SEQUENCE</scope>
    <source>
        <strain evidence="3">CkLH20</strain>
    </source>
</reference>
<dbReference type="PANTHER" id="PTHR38795:SF1">
    <property type="entry name" value="DUF6604 DOMAIN-CONTAINING PROTEIN"/>
    <property type="match status" value="1"/>
</dbReference>
<feature type="compositionally biased region" description="Basic and acidic residues" evidence="1">
    <location>
        <begin position="187"/>
        <end position="198"/>
    </location>
</feature>
<dbReference type="InterPro" id="IPR016864">
    <property type="entry name" value="UCP028035"/>
</dbReference>
<dbReference type="RefSeq" id="XP_038748968.1">
    <property type="nucleotide sequence ID" value="XM_038885769.1"/>
</dbReference>
<gene>
    <name evidence="3" type="ORF">CkaCkLH20_03050</name>
</gene>
<protein>
    <recommendedName>
        <fullName evidence="2">DUF6604 domain-containing protein</fullName>
    </recommendedName>
</protein>
<feature type="region of interest" description="Disordered" evidence="1">
    <location>
        <begin position="183"/>
        <end position="251"/>
    </location>
</feature>
<evidence type="ECO:0000313" key="3">
    <source>
        <dbReference type="EMBL" id="KAF9879507.1"/>
    </source>
</evidence>
<feature type="domain" description="DUF6604" evidence="2">
    <location>
        <begin position="24"/>
        <end position="324"/>
    </location>
</feature>
<dbReference type="AlphaFoldDB" id="A0A9P6I9U1"/>
<dbReference type="PIRSF" id="PIRSF028035">
    <property type="entry name" value="UCP028035"/>
    <property type="match status" value="1"/>
</dbReference>
<dbReference type="Proteomes" id="UP000781932">
    <property type="component" value="Unassembled WGS sequence"/>
</dbReference>
<feature type="compositionally biased region" description="Basic residues" evidence="1">
    <location>
        <begin position="217"/>
        <end position="243"/>
    </location>
</feature>